<evidence type="ECO:0000256" key="1">
    <source>
        <dbReference type="SAM" id="MobiDB-lite"/>
    </source>
</evidence>
<dbReference type="EMBL" id="LWCA01001477">
    <property type="protein sequence ID" value="OAF65037.1"/>
    <property type="molecule type" value="Genomic_DNA"/>
</dbReference>
<organism evidence="2 3">
    <name type="scientific">Intoshia linei</name>
    <dbReference type="NCBI Taxonomy" id="1819745"/>
    <lineage>
        <taxon>Eukaryota</taxon>
        <taxon>Metazoa</taxon>
        <taxon>Spiralia</taxon>
        <taxon>Lophotrochozoa</taxon>
        <taxon>Mesozoa</taxon>
        <taxon>Orthonectida</taxon>
        <taxon>Rhopaluridae</taxon>
        <taxon>Intoshia</taxon>
    </lineage>
</organism>
<reference evidence="2 3" key="1">
    <citation type="submission" date="2016-04" db="EMBL/GenBank/DDBJ databases">
        <title>The genome of Intoshia linei affirms orthonectids as highly simplified spiralians.</title>
        <authorList>
            <person name="Mikhailov K.V."/>
            <person name="Slusarev G.S."/>
            <person name="Nikitin M.A."/>
            <person name="Logacheva M.D."/>
            <person name="Penin A."/>
            <person name="Aleoshin V."/>
            <person name="Panchin Y.V."/>
        </authorList>
    </citation>
    <scope>NUCLEOTIDE SEQUENCE [LARGE SCALE GENOMIC DNA]</scope>
    <source>
        <strain evidence="2">Intl2013</strain>
        <tissue evidence="2">Whole animal</tissue>
    </source>
</reference>
<sequence length="79" mass="8833">MSAASALSEEIDTNLDKQTTETVNKTETVLKWGSGTLMEHLDPIFSSSHPIIPCNRNIFILQLVLPQLFIHCSPINRII</sequence>
<accession>A0A177ASP3</accession>
<protein>
    <submittedName>
        <fullName evidence="2">Uncharacterized protein</fullName>
    </submittedName>
</protein>
<evidence type="ECO:0000313" key="2">
    <source>
        <dbReference type="EMBL" id="OAF65037.1"/>
    </source>
</evidence>
<feature type="region of interest" description="Disordered" evidence="1">
    <location>
        <begin position="1"/>
        <end position="20"/>
    </location>
</feature>
<dbReference type="Proteomes" id="UP000078046">
    <property type="component" value="Unassembled WGS sequence"/>
</dbReference>
<name>A0A177ASP3_9BILA</name>
<comment type="caution">
    <text evidence="2">The sequence shown here is derived from an EMBL/GenBank/DDBJ whole genome shotgun (WGS) entry which is preliminary data.</text>
</comment>
<gene>
    <name evidence="2" type="ORF">A3Q56_07236</name>
</gene>
<dbReference type="AlphaFoldDB" id="A0A177ASP3"/>
<proteinExistence type="predicted"/>
<keyword evidence="3" id="KW-1185">Reference proteome</keyword>
<evidence type="ECO:0000313" key="3">
    <source>
        <dbReference type="Proteomes" id="UP000078046"/>
    </source>
</evidence>